<sequence length="48" mass="5697">FFELKNFEGIYQRSSSNYFGRHFTLFTSQLHSTLISLDMECSSGRLDW</sequence>
<feature type="non-terminal residue" evidence="1">
    <location>
        <position position="1"/>
    </location>
</feature>
<organism evidence="1 2">
    <name type="scientific">Scutellospora calospora</name>
    <dbReference type="NCBI Taxonomy" id="85575"/>
    <lineage>
        <taxon>Eukaryota</taxon>
        <taxon>Fungi</taxon>
        <taxon>Fungi incertae sedis</taxon>
        <taxon>Mucoromycota</taxon>
        <taxon>Glomeromycotina</taxon>
        <taxon>Glomeromycetes</taxon>
        <taxon>Diversisporales</taxon>
        <taxon>Gigasporaceae</taxon>
        <taxon>Scutellospora</taxon>
    </lineage>
</organism>
<gene>
    <name evidence="1" type="ORF">SCALOS_LOCUS9257</name>
</gene>
<protein>
    <submittedName>
        <fullName evidence="1">3854_t:CDS:1</fullName>
    </submittedName>
</protein>
<dbReference type="EMBL" id="CAJVPM010027846">
    <property type="protein sequence ID" value="CAG8667611.1"/>
    <property type="molecule type" value="Genomic_DNA"/>
</dbReference>
<reference evidence="1" key="1">
    <citation type="submission" date="2021-06" db="EMBL/GenBank/DDBJ databases">
        <authorList>
            <person name="Kallberg Y."/>
            <person name="Tangrot J."/>
            <person name="Rosling A."/>
        </authorList>
    </citation>
    <scope>NUCLEOTIDE SEQUENCE</scope>
    <source>
        <strain evidence="1">AU212A</strain>
    </source>
</reference>
<proteinExistence type="predicted"/>
<evidence type="ECO:0000313" key="1">
    <source>
        <dbReference type="EMBL" id="CAG8667611.1"/>
    </source>
</evidence>
<dbReference type="Proteomes" id="UP000789860">
    <property type="component" value="Unassembled WGS sequence"/>
</dbReference>
<evidence type="ECO:0000313" key="2">
    <source>
        <dbReference type="Proteomes" id="UP000789860"/>
    </source>
</evidence>
<comment type="caution">
    <text evidence="1">The sequence shown here is derived from an EMBL/GenBank/DDBJ whole genome shotgun (WGS) entry which is preliminary data.</text>
</comment>
<accession>A0ACA9NP72</accession>
<name>A0ACA9NP72_9GLOM</name>
<keyword evidence="2" id="KW-1185">Reference proteome</keyword>
<feature type="non-terminal residue" evidence="1">
    <location>
        <position position="48"/>
    </location>
</feature>